<feature type="domain" description="FlgD Tudor-like" evidence="7">
    <location>
        <begin position="93"/>
        <end position="228"/>
    </location>
</feature>
<keyword evidence="8" id="KW-0966">Cell projection</keyword>
<protein>
    <recommendedName>
        <fullName evidence="2 5">Basal-body rod modification protein FlgD</fullName>
    </recommendedName>
</protein>
<dbReference type="Pfam" id="PF03963">
    <property type="entry name" value="FlgD"/>
    <property type="match status" value="1"/>
</dbReference>
<evidence type="ECO:0000259" key="7">
    <source>
        <dbReference type="Pfam" id="PF13861"/>
    </source>
</evidence>
<dbReference type="Pfam" id="PF13861">
    <property type="entry name" value="FLgD_tudor"/>
    <property type="match status" value="1"/>
</dbReference>
<evidence type="ECO:0000256" key="5">
    <source>
        <dbReference type="RuleBase" id="RU362076"/>
    </source>
</evidence>
<comment type="similarity">
    <text evidence="1 5">Belongs to the FlgD family.</text>
</comment>
<feature type="domain" description="FlgD/Vpr Ig-like" evidence="6">
    <location>
        <begin position="110"/>
        <end position="186"/>
    </location>
</feature>
<dbReference type="OrthoDB" id="9785233at2"/>
<dbReference type="Proteomes" id="UP000094893">
    <property type="component" value="Unassembled WGS sequence"/>
</dbReference>
<dbReference type="Proteomes" id="UP000095008">
    <property type="component" value="Unassembled WGS sequence"/>
</dbReference>
<keyword evidence="8" id="KW-0969">Cilium</keyword>
<evidence type="ECO:0000313" key="8">
    <source>
        <dbReference type="EMBL" id="OCX68451.1"/>
    </source>
</evidence>
<reference evidence="8 10" key="1">
    <citation type="journal article" date="2016" name="Int. J. Mol. Sci.">
        <title>Comparative genomics of the extreme acidophile Acidithiobacillus thiooxidans reveals intraspecific divergence and niche adaptation.</title>
        <authorList>
            <person name="Zhang X."/>
            <person name="Feng X."/>
            <person name="Tao J."/>
            <person name="Ma L."/>
            <person name="Xiao Y."/>
            <person name="Liang Y."/>
            <person name="Liu X."/>
            <person name="Yin H."/>
        </authorList>
    </citation>
    <scope>NUCLEOTIDE SEQUENCE [LARGE SCALE GENOMIC DNA]</scope>
    <source>
        <strain evidence="9 10">A02</strain>
        <strain evidence="8">DXS-W</strain>
    </source>
</reference>
<accession>A0A1C2IL41</accession>
<gene>
    <name evidence="8" type="ORF">A6M23_18255</name>
    <name evidence="9" type="ORF">A6P07_03715</name>
</gene>
<keyword evidence="8" id="KW-0282">Flagellum</keyword>
<dbReference type="Gene3D" id="2.30.30.910">
    <property type="match status" value="1"/>
</dbReference>
<evidence type="ECO:0000256" key="1">
    <source>
        <dbReference type="ARBA" id="ARBA00010577"/>
    </source>
</evidence>
<evidence type="ECO:0000313" key="10">
    <source>
        <dbReference type="Proteomes" id="UP000094893"/>
    </source>
</evidence>
<dbReference type="EMBL" id="LWRY01000267">
    <property type="protein sequence ID" value="OCX68451.1"/>
    <property type="molecule type" value="Genomic_DNA"/>
</dbReference>
<evidence type="ECO:0000256" key="4">
    <source>
        <dbReference type="ARBA" id="ARBA00024746"/>
    </source>
</evidence>
<dbReference type="Gene3D" id="2.60.40.4070">
    <property type="match status" value="1"/>
</dbReference>
<name>A0A1C2IL41_ACITH</name>
<evidence type="ECO:0000259" key="6">
    <source>
        <dbReference type="Pfam" id="PF13860"/>
    </source>
</evidence>
<dbReference type="InterPro" id="IPR005648">
    <property type="entry name" value="FlgD"/>
</dbReference>
<evidence type="ECO:0000313" key="9">
    <source>
        <dbReference type="EMBL" id="OCX75999.1"/>
    </source>
</evidence>
<evidence type="ECO:0000313" key="11">
    <source>
        <dbReference type="Proteomes" id="UP000095008"/>
    </source>
</evidence>
<keyword evidence="3 5" id="KW-1005">Bacterial flagellum biogenesis</keyword>
<dbReference type="AlphaFoldDB" id="A0A1C2IL41"/>
<comment type="caution">
    <text evidence="8">The sequence shown here is derived from an EMBL/GenBank/DDBJ whole genome shotgun (WGS) entry which is preliminary data.</text>
</comment>
<keyword evidence="11" id="KW-1185">Reference proteome</keyword>
<dbReference type="Pfam" id="PF13860">
    <property type="entry name" value="FlgD_ig"/>
    <property type="match status" value="1"/>
</dbReference>
<organism evidence="8 11">
    <name type="scientific">Acidithiobacillus thiooxidans</name>
    <name type="common">Thiobacillus thiooxidans</name>
    <dbReference type="NCBI Taxonomy" id="930"/>
    <lineage>
        <taxon>Bacteria</taxon>
        <taxon>Pseudomonadati</taxon>
        <taxon>Pseudomonadota</taxon>
        <taxon>Acidithiobacillia</taxon>
        <taxon>Acidithiobacillales</taxon>
        <taxon>Acidithiobacillaceae</taxon>
        <taxon>Acidithiobacillus</taxon>
    </lineage>
</organism>
<evidence type="ECO:0000256" key="2">
    <source>
        <dbReference type="ARBA" id="ARBA00016013"/>
    </source>
</evidence>
<dbReference type="eggNOG" id="COG1843">
    <property type="taxonomic scope" value="Bacteria"/>
</dbReference>
<proteinExistence type="inferred from homology"/>
<comment type="function">
    <text evidence="4 5">Required for flagellar hook formation. May act as a scaffolding protein.</text>
</comment>
<dbReference type="InterPro" id="IPR025965">
    <property type="entry name" value="FlgD/Vpr_Ig-like"/>
</dbReference>
<dbReference type="RefSeq" id="WP_024892680.1">
    <property type="nucleotide sequence ID" value="NZ_LWRY01000267.1"/>
</dbReference>
<sequence>MSVNSLTSSVNPFYQSLQTSSASSSGTASSGASGLASESTFYNLLVTQLTNQDPLNPLSNQDLSSQLAQFSMANGVQAIQGSLSSLMDQINQNQGLQAASLIGKSVTTSGNQLTLSSGSANGAYNLGSAASAVDVLVQNSAGQTLAVLPQGSQSSGMQTFSWNGEGANGSALPSGNYQFSVQAADANGDAVTTTPYMFGVVNGVTLGSSGPTLQLQGQQGSVPFSSVQNII</sequence>
<dbReference type="InterPro" id="IPR025963">
    <property type="entry name" value="FLgD_Tudor"/>
</dbReference>
<evidence type="ECO:0000256" key="3">
    <source>
        <dbReference type="ARBA" id="ARBA00022795"/>
    </source>
</evidence>
<dbReference type="STRING" id="930.GCA_002079865_03276"/>
<dbReference type="EMBL" id="LWSA01000031">
    <property type="protein sequence ID" value="OCX75999.1"/>
    <property type="molecule type" value="Genomic_DNA"/>
</dbReference>
<dbReference type="GO" id="GO:0044781">
    <property type="term" value="P:bacterial-type flagellum organization"/>
    <property type="evidence" value="ECO:0007669"/>
    <property type="project" value="UniProtKB-UniRule"/>
</dbReference>